<proteinExistence type="predicted"/>
<organism evidence="1 2">
    <name type="scientific">Drosophila suzukii</name>
    <name type="common">Spotted-wing drosophila fruit fly</name>
    <dbReference type="NCBI Taxonomy" id="28584"/>
    <lineage>
        <taxon>Eukaryota</taxon>
        <taxon>Metazoa</taxon>
        <taxon>Ecdysozoa</taxon>
        <taxon>Arthropoda</taxon>
        <taxon>Hexapoda</taxon>
        <taxon>Insecta</taxon>
        <taxon>Pterygota</taxon>
        <taxon>Neoptera</taxon>
        <taxon>Endopterygota</taxon>
        <taxon>Diptera</taxon>
        <taxon>Brachycera</taxon>
        <taxon>Muscomorpha</taxon>
        <taxon>Ephydroidea</taxon>
        <taxon>Drosophilidae</taxon>
        <taxon>Drosophila</taxon>
        <taxon>Sophophora</taxon>
    </lineage>
</organism>
<dbReference type="InterPro" id="IPR022214">
    <property type="entry name" value="MZT1"/>
</dbReference>
<dbReference type="GO" id="GO:0000931">
    <property type="term" value="C:gamma-tubulin ring complex"/>
    <property type="evidence" value="ECO:0007669"/>
    <property type="project" value="InterPro"/>
</dbReference>
<name>A0AB40A6U9_DROSZ</name>
<dbReference type="RefSeq" id="XP_036672725.1">
    <property type="nucleotide sequence ID" value="XM_036816830.3"/>
</dbReference>
<gene>
    <name evidence="2" type="primary">LOC118877577</name>
</gene>
<accession>A0AB40A6U9</accession>
<evidence type="ECO:0000313" key="1">
    <source>
        <dbReference type="Proteomes" id="UP001652628"/>
    </source>
</evidence>
<dbReference type="GO" id="GO:0033566">
    <property type="term" value="P:gamma-tubulin complex localization"/>
    <property type="evidence" value="ECO:0007669"/>
    <property type="project" value="InterPro"/>
</dbReference>
<evidence type="ECO:0000313" key="2">
    <source>
        <dbReference type="RefSeq" id="XP_036672725.1"/>
    </source>
</evidence>
<protein>
    <recommendedName>
        <fullName evidence="3">Mitotic-spindle organizing protein 1</fullName>
    </recommendedName>
</protein>
<dbReference type="AlphaFoldDB" id="A0AB40A6U9"/>
<dbReference type="Pfam" id="PF12554">
    <property type="entry name" value="MOZART1"/>
    <property type="match status" value="1"/>
</dbReference>
<reference evidence="2" key="1">
    <citation type="submission" date="2025-08" db="UniProtKB">
        <authorList>
            <consortium name="RefSeq"/>
        </authorList>
    </citation>
    <scope>IDENTIFICATION</scope>
</reference>
<dbReference type="Proteomes" id="UP001652628">
    <property type="component" value="Chromosome 3"/>
</dbReference>
<sequence>MSQETESEIPNSDLEQLDQPATGSFHCLHTYPPLHIAIHGMSALIHTRLSQAALDLCLELLEAGVNPKTLAEVILHVFDVKEKIKAPTSY</sequence>
<keyword evidence="1" id="KW-1185">Reference proteome</keyword>
<evidence type="ECO:0008006" key="3">
    <source>
        <dbReference type="Google" id="ProtNLM"/>
    </source>
</evidence>
<dbReference type="GeneID" id="118877577"/>